<keyword evidence="1" id="KW-0677">Repeat</keyword>
<dbReference type="OrthoDB" id="4443573at2759"/>
<evidence type="ECO:0000256" key="1">
    <source>
        <dbReference type="ARBA" id="ARBA00022737"/>
    </source>
</evidence>
<dbReference type="Pfam" id="PF00023">
    <property type="entry name" value="Ank"/>
    <property type="match status" value="2"/>
</dbReference>
<evidence type="ECO:0000256" key="3">
    <source>
        <dbReference type="PROSITE-ProRule" id="PRU00023"/>
    </source>
</evidence>
<dbReference type="PANTHER" id="PTHR24198">
    <property type="entry name" value="ANKYRIN REPEAT AND PROTEIN KINASE DOMAIN-CONTAINING PROTEIN"/>
    <property type="match status" value="1"/>
</dbReference>
<evidence type="ECO:0000313" key="5">
    <source>
        <dbReference type="EMBL" id="KAE8135868.1"/>
    </source>
</evidence>
<dbReference type="SMART" id="SM00248">
    <property type="entry name" value="ANK"/>
    <property type="match status" value="14"/>
</dbReference>
<feature type="repeat" description="ANK" evidence="3">
    <location>
        <begin position="522"/>
        <end position="554"/>
    </location>
</feature>
<dbReference type="GeneID" id="43644506"/>
<evidence type="ECO:0000313" key="6">
    <source>
        <dbReference type="Proteomes" id="UP000325672"/>
    </source>
</evidence>
<sequence>MPATGNIYAWMDAHKNIKLEKDEHGGLKWLLVVDDTERSALDFARDASTPQWQLQEAVQLEYKTLWDQFNLYHTWSLTEAAKQGDLVAVRRLVEAGAEIYMQDDGSENNYSALRIAARKGHDRMVQYFLDAEKDKLSRHIYTPERLERAVRSGNHEEVERMIPERDFISRSLSAKSKALREAAECGNLELLQLLSANGAQINAKRDYPPYMTALESAAQGGHLPCVRYLLRHGATTAPQSSHSSALKRASAGGFSDVVDALLQAGAAPNDDNSLHAAAFGGHLEIVNRLVDAGADIDASHEYENSFRDGHLTALQEAARGGHLNVVDALVRIGADVNALPRDRGMTALQAAVSCNSPEMVRYLIAAGANINAPAEEWGRTALQKAAEVGSIEIVDMLLDAGAVLERSARRYVQDAPALELAIKGGHLSVAARLLQKIERTGEQAQKHCYDPLTLALHAAAFQGYEHIVRRLLEVGAPILELDSPTLLVPHTASNGHTAIVKILLDAGAEMDGTSSRYSRTSHSTTALQSAVAGGHLSTARLLLEYGADINAAPARVKSPLHLACRNGDVIMARMLLDAGANIHALSYSGKSVRRSAEKGGSVEILQLLNMREALEPSDGNETKILDVSTIAKRGLCSTCLRLPLEIFTSSKWSRRFQPWFHPSLVSLEESARGGCPFCLFFWKQLGISVISIPQPSRVRIFYARSSTDDVAQMFSQVDEPYPKDIERPRSERADFQACVEPFDGKVKALPGNTQSAETYQQIVTWLRQCIQNHPACTVGSNGRFRPTRLIDLTDWGRGRAAKLVESNSIHRDQSILYIALSHRWDGQITAAASTTSENILPRLEQLTVDTLPRNFVHAMEVTYALKINYLWIDSLCILQDSREDWDQESSLMTEVYQNSYCTISDQSGQTSSVGLFCSGGVQNDSVEFRCSSLKGRSSKMVRAVKAQPSWVTLFKRGPLQSRGWCLQERELSPRVLHYTPSQVLWECRAFKASEGWPTRDISSELSKGHSGHNLRILDRIQALDTHEVYASWLNTVRDYASRSLTKYEDTFPALSGLARIVHGYIHCDYVAGMWAADLRRSIAWAPDEHMNDTRFSTSRHATYVAPTWSWASVMGTINFYKAKALSRDVSEETAAVIDGWRITHLTRDPFGQIATAELHMTAPILTAVLDYHSAASYYYLHGPHDTGSKWYGQMAFDVEVESVSLQVVWCIPLFTSDTRGGIGLALVPVQGQEHTYRRVGRIWELEMSHFQTLERQSIVLI</sequence>
<keyword evidence="2 3" id="KW-0040">ANK repeat</keyword>
<feature type="repeat" description="ANK" evidence="3">
    <location>
        <begin position="377"/>
        <end position="409"/>
    </location>
</feature>
<organism evidence="5 6">
    <name type="scientific">Aspergillus pseudotamarii</name>
    <dbReference type="NCBI Taxonomy" id="132259"/>
    <lineage>
        <taxon>Eukaryota</taxon>
        <taxon>Fungi</taxon>
        <taxon>Dikarya</taxon>
        <taxon>Ascomycota</taxon>
        <taxon>Pezizomycotina</taxon>
        <taxon>Eurotiomycetes</taxon>
        <taxon>Eurotiomycetidae</taxon>
        <taxon>Eurotiales</taxon>
        <taxon>Aspergillaceae</taxon>
        <taxon>Aspergillus</taxon>
        <taxon>Aspergillus subgen. Circumdati</taxon>
    </lineage>
</organism>
<protein>
    <submittedName>
        <fullName evidence="5">Ankyrin repeat-containing domain protein</fullName>
    </submittedName>
</protein>
<feature type="domain" description="Heterokaryon incompatibility" evidence="4">
    <location>
        <begin position="817"/>
        <end position="968"/>
    </location>
</feature>
<dbReference type="PANTHER" id="PTHR24198:SF194">
    <property type="entry name" value="INVERSIN-A"/>
    <property type="match status" value="1"/>
</dbReference>
<evidence type="ECO:0000256" key="2">
    <source>
        <dbReference type="ARBA" id="ARBA00023043"/>
    </source>
</evidence>
<dbReference type="InterPro" id="IPR002110">
    <property type="entry name" value="Ankyrin_rpt"/>
</dbReference>
<gene>
    <name evidence="5" type="ORF">BDV38DRAFT_284547</name>
</gene>
<dbReference type="EMBL" id="ML743589">
    <property type="protein sequence ID" value="KAE8135868.1"/>
    <property type="molecule type" value="Genomic_DNA"/>
</dbReference>
<dbReference type="PRINTS" id="PR01415">
    <property type="entry name" value="ANKYRIN"/>
</dbReference>
<feature type="repeat" description="ANK" evidence="3">
    <location>
        <begin position="555"/>
        <end position="587"/>
    </location>
</feature>
<keyword evidence="6" id="KW-1185">Reference proteome</keyword>
<accession>A0A5N6SMD8</accession>
<dbReference type="AlphaFoldDB" id="A0A5N6SMD8"/>
<name>A0A5N6SMD8_ASPPS</name>
<feature type="repeat" description="ANK" evidence="3">
    <location>
        <begin position="269"/>
        <end position="301"/>
    </location>
</feature>
<dbReference type="InterPro" id="IPR036770">
    <property type="entry name" value="Ankyrin_rpt-contain_sf"/>
</dbReference>
<dbReference type="PROSITE" id="PS50297">
    <property type="entry name" value="ANK_REP_REGION"/>
    <property type="match status" value="6"/>
</dbReference>
<dbReference type="RefSeq" id="XP_031911931.1">
    <property type="nucleotide sequence ID" value="XM_032060296.1"/>
</dbReference>
<dbReference type="Pfam" id="PF06985">
    <property type="entry name" value="HET"/>
    <property type="match status" value="1"/>
</dbReference>
<feature type="repeat" description="ANK" evidence="3">
    <location>
        <begin position="309"/>
        <end position="341"/>
    </location>
</feature>
<dbReference type="InterPro" id="IPR010730">
    <property type="entry name" value="HET"/>
</dbReference>
<feature type="repeat" description="ANK" evidence="3">
    <location>
        <begin position="343"/>
        <end position="375"/>
    </location>
</feature>
<feature type="repeat" description="ANK" evidence="3">
    <location>
        <begin position="455"/>
        <end position="483"/>
    </location>
</feature>
<dbReference type="PROSITE" id="PS50088">
    <property type="entry name" value="ANK_REPEAT"/>
    <property type="match status" value="7"/>
</dbReference>
<dbReference type="Pfam" id="PF12796">
    <property type="entry name" value="Ank_2"/>
    <property type="match status" value="4"/>
</dbReference>
<dbReference type="Gene3D" id="1.25.40.20">
    <property type="entry name" value="Ankyrin repeat-containing domain"/>
    <property type="match status" value="4"/>
</dbReference>
<dbReference type="Proteomes" id="UP000325672">
    <property type="component" value="Unassembled WGS sequence"/>
</dbReference>
<evidence type="ECO:0000259" key="4">
    <source>
        <dbReference type="Pfam" id="PF06985"/>
    </source>
</evidence>
<reference evidence="5 6" key="1">
    <citation type="submission" date="2019-04" db="EMBL/GenBank/DDBJ databases">
        <title>Friends and foes A comparative genomics study of 23 Aspergillus species from section Flavi.</title>
        <authorList>
            <consortium name="DOE Joint Genome Institute"/>
            <person name="Kjaerbolling I."/>
            <person name="Vesth T."/>
            <person name="Frisvad J.C."/>
            <person name="Nybo J.L."/>
            <person name="Theobald S."/>
            <person name="Kildgaard S."/>
            <person name="Isbrandt T."/>
            <person name="Kuo A."/>
            <person name="Sato A."/>
            <person name="Lyhne E.K."/>
            <person name="Kogle M.E."/>
            <person name="Wiebenga A."/>
            <person name="Kun R.S."/>
            <person name="Lubbers R.J."/>
            <person name="Makela M.R."/>
            <person name="Barry K."/>
            <person name="Chovatia M."/>
            <person name="Clum A."/>
            <person name="Daum C."/>
            <person name="Haridas S."/>
            <person name="He G."/>
            <person name="LaButti K."/>
            <person name="Lipzen A."/>
            <person name="Mondo S."/>
            <person name="Riley R."/>
            <person name="Salamov A."/>
            <person name="Simmons B.A."/>
            <person name="Magnuson J.K."/>
            <person name="Henrissat B."/>
            <person name="Mortensen U.H."/>
            <person name="Larsen T.O."/>
            <person name="Devries R.P."/>
            <person name="Grigoriev I.V."/>
            <person name="Machida M."/>
            <person name="Baker S.E."/>
            <person name="Andersen M.R."/>
        </authorList>
    </citation>
    <scope>NUCLEOTIDE SEQUENCE [LARGE SCALE GENOMIC DNA]</scope>
    <source>
        <strain evidence="5 6">CBS 117625</strain>
    </source>
</reference>
<dbReference type="SUPFAM" id="SSF48403">
    <property type="entry name" value="Ankyrin repeat"/>
    <property type="match status" value="2"/>
</dbReference>
<proteinExistence type="predicted"/>